<comment type="caution">
    <text evidence="2">The sequence shown here is derived from an EMBL/GenBank/DDBJ whole genome shotgun (WGS) entry which is preliminary data.</text>
</comment>
<keyword evidence="3" id="KW-1185">Reference proteome</keyword>
<organism evidence="2 3">
    <name type="scientific">Rotaria socialis</name>
    <dbReference type="NCBI Taxonomy" id="392032"/>
    <lineage>
        <taxon>Eukaryota</taxon>
        <taxon>Metazoa</taxon>
        <taxon>Spiralia</taxon>
        <taxon>Gnathifera</taxon>
        <taxon>Rotifera</taxon>
        <taxon>Eurotatoria</taxon>
        <taxon>Bdelloidea</taxon>
        <taxon>Philodinida</taxon>
        <taxon>Philodinidae</taxon>
        <taxon>Rotaria</taxon>
    </lineage>
</organism>
<sequence length="80" mass="8961">QQPGLITGHTQPSTGTQKDSTTDKLNDDLTPVQSPHLPVQLTKQPNHLQRNATIVDIEKQPPTIDIQEWVNRTKKESPTE</sequence>
<proteinExistence type="predicted"/>
<evidence type="ECO:0000256" key="1">
    <source>
        <dbReference type="SAM" id="MobiDB-lite"/>
    </source>
</evidence>
<feature type="region of interest" description="Disordered" evidence="1">
    <location>
        <begin position="1"/>
        <end position="47"/>
    </location>
</feature>
<gene>
    <name evidence="2" type="ORF">UJA718_LOCUS50094</name>
</gene>
<dbReference type="EMBL" id="CAJOBP010108761">
    <property type="protein sequence ID" value="CAF4996512.1"/>
    <property type="molecule type" value="Genomic_DNA"/>
</dbReference>
<reference evidence="2" key="1">
    <citation type="submission" date="2021-02" db="EMBL/GenBank/DDBJ databases">
        <authorList>
            <person name="Nowell W R."/>
        </authorList>
    </citation>
    <scope>NUCLEOTIDE SEQUENCE</scope>
</reference>
<feature type="non-terminal residue" evidence="2">
    <location>
        <position position="80"/>
    </location>
</feature>
<accession>A0A822A2H8</accession>
<dbReference type="AlphaFoldDB" id="A0A822A2H8"/>
<feature type="non-terminal residue" evidence="2">
    <location>
        <position position="1"/>
    </location>
</feature>
<evidence type="ECO:0000313" key="2">
    <source>
        <dbReference type="EMBL" id="CAF4996512.1"/>
    </source>
</evidence>
<feature type="compositionally biased region" description="Polar residues" evidence="1">
    <location>
        <begin position="1"/>
        <end position="19"/>
    </location>
</feature>
<evidence type="ECO:0000313" key="3">
    <source>
        <dbReference type="Proteomes" id="UP000663873"/>
    </source>
</evidence>
<protein>
    <submittedName>
        <fullName evidence="2">Uncharacterized protein</fullName>
    </submittedName>
</protein>
<name>A0A822A2H8_9BILA</name>
<dbReference type="Proteomes" id="UP000663873">
    <property type="component" value="Unassembled WGS sequence"/>
</dbReference>